<evidence type="ECO:0000256" key="3">
    <source>
        <dbReference type="ARBA" id="ARBA00022538"/>
    </source>
</evidence>
<feature type="domain" description="Cyclic nucleotide-binding" evidence="14">
    <location>
        <begin position="1027"/>
        <end position="1142"/>
    </location>
</feature>
<feature type="transmembrane region" description="Helical" evidence="13">
    <location>
        <begin position="116"/>
        <end position="138"/>
    </location>
</feature>
<comment type="subcellular location">
    <subcellularLocation>
        <location evidence="1">Membrane</location>
        <topology evidence="1">Multi-pass membrane protein</topology>
    </subcellularLocation>
</comment>
<dbReference type="Gene3D" id="2.60.120.10">
    <property type="entry name" value="Jelly Rolls"/>
    <property type="match status" value="2"/>
</dbReference>
<evidence type="ECO:0000256" key="7">
    <source>
        <dbReference type="ARBA" id="ARBA00022958"/>
    </source>
</evidence>
<dbReference type="SMART" id="SM00100">
    <property type="entry name" value="cNMP"/>
    <property type="match status" value="2"/>
</dbReference>
<feature type="domain" description="Cyclic nucleotide-binding" evidence="14">
    <location>
        <begin position="450"/>
        <end position="570"/>
    </location>
</feature>
<dbReference type="PANTHER" id="PTHR10217:SF435">
    <property type="entry name" value="POTASSIUM VOLTAGE-GATED CHANNEL PROTEIN EAG"/>
    <property type="match status" value="1"/>
</dbReference>
<keyword evidence="6" id="KW-0851">Voltage-gated channel</keyword>
<feature type="transmembrane region" description="Helical" evidence="13">
    <location>
        <begin position="911"/>
        <end position="931"/>
    </location>
</feature>
<organism evidence="15 16">
    <name type="scientific">Aphanomyces astaci</name>
    <name type="common">Crayfish plague agent</name>
    <dbReference type="NCBI Taxonomy" id="112090"/>
    <lineage>
        <taxon>Eukaryota</taxon>
        <taxon>Sar</taxon>
        <taxon>Stramenopiles</taxon>
        <taxon>Oomycota</taxon>
        <taxon>Saprolegniomycetes</taxon>
        <taxon>Saprolegniales</taxon>
        <taxon>Verrucalvaceae</taxon>
        <taxon>Aphanomyces</taxon>
    </lineage>
</organism>
<dbReference type="InterPro" id="IPR005821">
    <property type="entry name" value="Ion_trans_dom"/>
</dbReference>
<dbReference type="InterPro" id="IPR014710">
    <property type="entry name" value="RmlC-like_jellyroll"/>
</dbReference>
<dbReference type="CDD" id="cd00038">
    <property type="entry name" value="CAP_ED"/>
    <property type="match status" value="2"/>
</dbReference>
<dbReference type="Gene3D" id="1.10.287.70">
    <property type="match status" value="2"/>
</dbReference>
<dbReference type="EMBL" id="VJMI01020119">
    <property type="protein sequence ID" value="KAF0705397.1"/>
    <property type="molecule type" value="Genomic_DNA"/>
</dbReference>
<evidence type="ECO:0000256" key="1">
    <source>
        <dbReference type="ARBA" id="ARBA00004141"/>
    </source>
</evidence>
<feature type="transmembrane region" description="Helical" evidence="13">
    <location>
        <begin position="862"/>
        <end position="885"/>
    </location>
</feature>
<feature type="region of interest" description="Disordered" evidence="12">
    <location>
        <begin position="1"/>
        <end position="40"/>
    </location>
</feature>
<evidence type="ECO:0000256" key="9">
    <source>
        <dbReference type="ARBA" id="ARBA00023065"/>
    </source>
</evidence>
<keyword evidence="5" id="KW-0631">Potassium channel</keyword>
<dbReference type="InterPro" id="IPR000595">
    <property type="entry name" value="cNMP-bd_dom"/>
</dbReference>
<keyword evidence="10 13" id="KW-0472">Membrane</keyword>
<gene>
    <name evidence="15" type="ORF">AaE_014535</name>
</gene>
<keyword evidence="8 13" id="KW-1133">Transmembrane helix</keyword>
<dbReference type="InterPro" id="IPR018490">
    <property type="entry name" value="cNMP-bd_dom_sf"/>
</dbReference>
<accession>A0A6A4Z134</accession>
<keyword evidence="3" id="KW-0633">Potassium transport</keyword>
<feature type="transmembrane region" description="Helical" evidence="13">
    <location>
        <begin position="348"/>
        <end position="372"/>
    </location>
</feature>
<dbReference type="InterPro" id="IPR050818">
    <property type="entry name" value="KCNH_animal-type"/>
</dbReference>
<evidence type="ECO:0000256" key="5">
    <source>
        <dbReference type="ARBA" id="ARBA00022826"/>
    </source>
</evidence>
<evidence type="ECO:0000256" key="8">
    <source>
        <dbReference type="ARBA" id="ARBA00022989"/>
    </source>
</evidence>
<dbReference type="Pfam" id="PF00027">
    <property type="entry name" value="cNMP_binding"/>
    <property type="match status" value="2"/>
</dbReference>
<proteinExistence type="predicted"/>
<evidence type="ECO:0000313" key="16">
    <source>
        <dbReference type="Proteomes" id="UP000469452"/>
    </source>
</evidence>
<evidence type="ECO:0000313" key="15">
    <source>
        <dbReference type="EMBL" id="KAF0705397.1"/>
    </source>
</evidence>
<dbReference type="PANTHER" id="PTHR10217">
    <property type="entry name" value="VOLTAGE AND LIGAND GATED POTASSIUM CHANNEL"/>
    <property type="match status" value="1"/>
</dbReference>
<dbReference type="SUPFAM" id="SSF51206">
    <property type="entry name" value="cAMP-binding domain-like"/>
    <property type="match status" value="2"/>
</dbReference>
<protein>
    <recommendedName>
        <fullName evidence="14">Cyclic nucleotide-binding domain-containing protein</fullName>
    </recommendedName>
</protein>
<sequence length="1367" mass="154530">MNGMASKMRNPRGNAVAPGGGPTAANTKKAKAAIPGMHRSASKQRVMNMQAYDKEYFDHNLGPGRRSSITAKPKHSLKTIKDSKFSRSYRQIKHKAQDSKTYIINPKDANSVKWDIFMGILIAYSGVTVPLVVCFPGFQNQSDWSTVSTVVDVCFGIDIVRNFVVGYHDERDELVVDHVDIAKKYVRTWFVLDAVSTIPIESIISLIDPQADVSHSYASIQLFRILRVTRIVKLARLAKLRTFFSKAEETFGLNAGVVRLVRLILLVLFVSHLLACFFHLLGQPNDPPSHEPLDNMPDSWLCTADKPKRCLRGETDSVRYLYSLYWVITTLTGVGFGDVIIVTAFEKLYAIFAMIIGASVFGFVIGNISTLLESMDKRAAMYQMKMMLVKDYIRTRNLPVDLRVKLRRYFEHYLSRASLFDESSILGEISLSLRNEIVHETCKDIFQIPAFSLINPQFVMDMAICIKPLFLLAESVIAKEHTVGREMYFLNSGVVAMYNSSLNGKKVLLEVMSENAYFGEASLLYFALRENTFQCITNCDMYTLLKEDFDVLVEEYPETEGILIEFYEQRKRLYQETLNMTVQRYSGGLQHIYMYIWGGEYYEKIKHDEFKMSKFEDLCPHIKVCYNGKLAAIEQLPMDILKNIDFNIAPKVSLFNSSLAKKVIVDGGSIIIHVAIAGIKDQDLTSKSLSAQLAQIIDPNNSKKLQWDVWLGVLILYNVISIPIQVAFQSNTEDPQTLADVIKSDFDIVVDCFFALDILLTFRTAVYDLSGNIVTAPRRIATQYMRMWFWVDFISTFPFGTFINNSVVGSVDVSSKTTYQNLKLIRFARLTRLLKLARLLKFNKNFTSVEDVIDLSPAASRVLMLFLQVCMIAHMSSCAFFFVGVTSEDLYEGSSWILDQNLNNATLGEKYVTSLYFAFTTMATVGYGDILPITHLEVVYVTFYMLVGASVFGYIIGSMSSLVDQMQTKNTVAKEKMDRVKDYMKERKLPKPLCARIRRAFLDELSDDLRTQLVLHLNRDVVSKISFFSHQDDACISYLMGILYQECCTPGEFVFYEGEYGRHMYFLVKGSVEVVIGAGTSKEIVCKVQSRRPDISKYILVLTEGSFFGELAMLLSSKRCASVRAKSFGILYVLSRNGMDRIRTHYPEISSQISREIRSKLLKIKLDTLAQPDASNLVSHLPMEETFAVEMEKPIEDAFALIDQVLNKLMVFYGGGEKGKRRSVACVVQHLKKFDFNTQTYDDAAEASGPRKSVAPQSLAGRYISGDPKVAMAKAGKKIANMNKFLMSMGANKISRFQSMPRRNSAIITSQSLREVRELARPNDAVKEMDDLPSTPKYTELDHQFLKRDPTVGLLPVSPCPGATHPY</sequence>
<feature type="transmembrane region" description="Helical" evidence="13">
    <location>
        <begin position="748"/>
        <end position="766"/>
    </location>
</feature>
<feature type="transmembrane region" description="Helical" evidence="13">
    <location>
        <begin position="260"/>
        <end position="281"/>
    </location>
</feature>
<evidence type="ECO:0000256" key="6">
    <source>
        <dbReference type="ARBA" id="ARBA00022882"/>
    </source>
</evidence>
<keyword evidence="4 13" id="KW-0812">Transmembrane</keyword>
<dbReference type="GO" id="GO:0042391">
    <property type="term" value="P:regulation of membrane potential"/>
    <property type="evidence" value="ECO:0007669"/>
    <property type="project" value="TreeGrafter"/>
</dbReference>
<dbReference type="InterPro" id="IPR003938">
    <property type="entry name" value="K_chnl_volt-dep_EAG/ELK/ERG"/>
</dbReference>
<feature type="transmembrane region" description="Helical" evidence="13">
    <location>
        <begin position="709"/>
        <end position="728"/>
    </location>
</feature>
<reference evidence="15 16" key="1">
    <citation type="submission" date="2019-06" db="EMBL/GenBank/DDBJ databases">
        <title>Genomics analysis of Aphanomyces spp. identifies a new class of oomycete effector associated with host adaptation.</title>
        <authorList>
            <person name="Gaulin E."/>
        </authorList>
    </citation>
    <scope>NUCLEOTIDE SEQUENCE [LARGE SCALE GENOMIC DNA]</scope>
    <source>
        <strain evidence="15 16">E</strain>
    </source>
</reference>
<evidence type="ECO:0000256" key="10">
    <source>
        <dbReference type="ARBA" id="ARBA00023136"/>
    </source>
</evidence>
<dbReference type="PROSITE" id="PS50042">
    <property type="entry name" value="CNMP_BINDING_3"/>
    <property type="match status" value="2"/>
</dbReference>
<dbReference type="Pfam" id="PF00520">
    <property type="entry name" value="Ion_trans"/>
    <property type="match status" value="2"/>
</dbReference>
<feature type="transmembrane region" description="Helical" evidence="13">
    <location>
        <begin position="787"/>
        <end position="804"/>
    </location>
</feature>
<evidence type="ECO:0000256" key="13">
    <source>
        <dbReference type="SAM" id="Phobius"/>
    </source>
</evidence>
<dbReference type="GO" id="GO:0005886">
    <property type="term" value="C:plasma membrane"/>
    <property type="evidence" value="ECO:0007669"/>
    <property type="project" value="TreeGrafter"/>
</dbReference>
<comment type="caution">
    <text evidence="15">The sequence shown here is derived from an EMBL/GenBank/DDBJ whole genome shotgun (WGS) entry which is preliminary data.</text>
</comment>
<keyword evidence="2" id="KW-0813">Transport</keyword>
<keyword evidence="9" id="KW-0406">Ion transport</keyword>
<dbReference type="Gene3D" id="1.10.287.630">
    <property type="entry name" value="Helix hairpin bin"/>
    <property type="match status" value="2"/>
</dbReference>
<dbReference type="GO" id="GO:0034702">
    <property type="term" value="C:monoatomic ion channel complex"/>
    <property type="evidence" value="ECO:0007669"/>
    <property type="project" value="UniProtKB-KW"/>
</dbReference>
<dbReference type="GO" id="GO:0005249">
    <property type="term" value="F:voltage-gated potassium channel activity"/>
    <property type="evidence" value="ECO:0007669"/>
    <property type="project" value="InterPro"/>
</dbReference>
<dbReference type="Proteomes" id="UP000469452">
    <property type="component" value="Unassembled WGS sequence"/>
</dbReference>
<evidence type="ECO:0000259" key="14">
    <source>
        <dbReference type="PROSITE" id="PS50042"/>
    </source>
</evidence>
<name>A0A6A4Z134_APHAT</name>
<dbReference type="SUPFAM" id="SSF81324">
    <property type="entry name" value="Voltage-gated potassium channels"/>
    <property type="match status" value="2"/>
</dbReference>
<evidence type="ECO:0000256" key="4">
    <source>
        <dbReference type="ARBA" id="ARBA00022692"/>
    </source>
</evidence>
<keyword evidence="11" id="KW-0407">Ion channel</keyword>
<feature type="transmembrane region" description="Helical" evidence="13">
    <location>
        <begin position="938"/>
        <end position="957"/>
    </location>
</feature>
<feature type="transmembrane region" description="Helical" evidence="13">
    <location>
        <begin position="320"/>
        <end position="342"/>
    </location>
</feature>
<dbReference type="VEuPathDB" id="FungiDB:H257_03952"/>
<evidence type="ECO:0000256" key="11">
    <source>
        <dbReference type="ARBA" id="ARBA00023303"/>
    </source>
</evidence>
<dbReference type="PRINTS" id="PR01463">
    <property type="entry name" value="EAGCHANLFMLY"/>
</dbReference>
<evidence type="ECO:0000256" key="12">
    <source>
        <dbReference type="SAM" id="MobiDB-lite"/>
    </source>
</evidence>
<keyword evidence="7" id="KW-0630">Potassium</keyword>
<evidence type="ECO:0000256" key="2">
    <source>
        <dbReference type="ARBA" id="ARBA00022448"/>
    </source>
</evidence>
<dbReference type="FunFam" id="1.10.287.70:FF:000123">
    <property type="entry name" value="Potassium channel KAT3"/>
    <property type="match status" value="2"/>
</dbReference>